<feature type="non-terminal residue" evidence="7">
    <location>
        <position position="396"/>
    </location>
</feature>
<reference evidence="7" key="1">
    <citation type="submission" date="2020-11" db="EMBL/GenBank/DDBJ databases">
        <authorList>
            <person name="Tran Van P."/>
        </authorList>
    </citation>
    <scope>NUCLEOTIDE SEQUENCE</scope>
</reference>
<dbReference type="FunFam" id="2.70.210.12:FF:000001">
    <property type="entry name" value="GTPase Obg"/>
    <property type="match status" value="1"/>
</dbReference>
<dbReference type="InterPro" id="IPR014100">
    <property type="entry name" value="GTP-bd_Obg/CgtA"/>
</dbReference>
<evidence type="ECO:0000259" key="5">
    <source>
        <dbReference type="PROSITE" id="PS51710"/>
    </source>
</evidence>
<dbReference type="PANTHER" id="PTHR11702">
    <property type="entry name" value="DEVELOPMENTALLY REGULATED GTP-BINDING PROTEIN-RELATED"/>
    <property type="match status" value="1"/>
</dbReference>
<dbReference type="InterPro" id="IPR006169">
    <property type="entry name" value="GTP1_OBG_dom"/>
</dbReference>
<dbReference type="SUPFAM" id="SSF52540">
    <property type="entry name" value="P-loop containing nucleoside triphosphate hydrolases"/>
    <property type="match status" value="1"/>
</dbReference>
<evidence type="ECO:0000256" key="1">
    <source>
        <dbReference type="ARBA" id="ARBA00007699"/>
    </source>
</evidence>
<dbReference type="PANTHER" id="PTHR11702:SF31">
    <property type="entry name" value="MITOCHONDRIAL RIBOSOME-ASSOCIATED GTPASE 2"/>
    <property type="match status" value="1"/>
</dbReference>
<evidence type="ECO:0000256" key="3">
    <source>
        <dbReference type="ARBA" id="ARBA00022741"/>
    </source>
</evidence>
<dbReference type="InterPro" id="IPR031167">
    <property type="entry name" value="G_OBG"/>
</dbReference>
<keyword evidence="8" id="KW-1185">Reference proteome</keyword>
<dbReference type="Pfam" id="PF01018">
    <property type="entry name" value="GTP1_OBG"/>
    <property type="match status" value="1"/>
</dbReference>
<dbReference type="PRINTS" id="PR00326">
    <property type="entry name" value="GTP1OBG"/>
</dbReference>
<dbReference type="CDD" id="cd01898">
    <property type="entry name" value="Obg"/>
    <property type="match status" value="1"/>
</dbReference>
<dbReference type="AlphaFoldDB" id="A0A7R8X9N7"/>
<dbReference type="GO" id="GO:0005739">
    <property type="term" value="C:mitochondrion"/>
    <property type="evidence" value="ECO:0007669"/>
    <property type="project" value="TreeGrafter"/>
</dbReference>
<dbReference type="NCBIfam" id="NF008956">
    <property type="entry name" value="PRK12299.1"/>
    <property type="match status" value="1"/>
</dbReference>
<accession>A0A7R8X9N7</accession>
<dbReference type="InterPro" id="IPR027417">
    <property type="entry name" value="P-loop_NTPase"/>
</dbReference>
<feature type="domain" description="OBG-type G" evidence="5">
    <location>
        <begin position="161"/>
        <end position="344"/>
    </location>
</feature>
<name>A0A7R8X9N7_9CRUS</name>
<dbReference type="OrthoDB" id="347018at2759"/>
<dbReference type="InterPro" id="IPR006073">
    <property type="entry name" value="GTP-bd"/>
</dbReference>
<gene>
    <name evidence="7" type="ORF">DSTB1V02_LOCUS3125</name>
</gene>
<feature type="domain" description="Obg" evidence="6">
    <location>
        <begin position="5"/>
        <end position="160"/>
    </location>
</feature>
<dbReference type="GO" id="GO:0042254">
    <property type="term" value="P:ribosome biogenesis"/>
    <property type="evidence" value="ECO:0007669"/>
    <property type="project" value="UniProtKB-UniRule"/>
</dbReference>
<dbReference type="Gene3D" id="2.70.210.12">
    <property type="entry name" value="GTP1/OBG domain"/>
    <property type="match status" value="1"/>
</dbReference>
<dbReference type="Pfam" id="PF01926">
    <property type="entry name" value="MMR_HSR1"/>
    <property type="match status" value="1"/>
</dbReference>
<dbReference type="GO" id="GO:0003924">
    <property type="term" value="F:GTPase activity"/>
    <property type="evidence" value="ECO:0007669"/>
    <property type="project" value="InterPro"/>
</dbReference>
<dbReference type="EMBL" id="CAJPEV010000384">
    <property type="protein sequence ID" value="CAG0884700.1"/>
    <property type="molecule type" value="Genomic_DNA"/>
</dbReference>
<evidence type="ECO:0000313" key="7">
    <source>
        <dbReference type="EMBL" id="CAD7243192.1"/>
    </source>
</evidence>
<proteinExistence type="inferred from homology"/>
<evidence type="ECO:0000313" key="8">
    <source>
        <dbReference type="Proteomes" id="UP000677054"/>
    </source>
</evidence>
<evidence type="ECO:0000256" key="4">
    <source>
        <dbReference type="ARBA" id="ARBA00023134"/>
    </source>
</evidence>
<dbReference type="EMBL" id="LR899901">
    <property type="protein sequence ID" value="CAD7243192.1"/>
    <property type="molecule type" value="Genomic_DNA"/>
</dbReference>
<dbReference type="SUPFAM" id="SSF82051">
    <property type="entry name" value="Obg GTP-binding protein N-terminal domain"/>
    <property type="match status" value="1"/>
</dbReference>
<keyword evidence="3" id="KW-0547">Nucleotide-binding</keyword>
<evidence type="ECO:0000256" key="2">
    <source>
        <dbReference type="ARBA" id="ARBA00022517"/>
    </source>
</evidence>
<dbReference type="InterPro" id="IPR036726">
    <property type="entry name" value="GTP1_OBG_dom_sf"/>
</dbReference>
<dbReference type="GO" id="GO:0000287">
    <property type="term" value="F:magnesium ion binding"/>
    <property type="evidence" value="ECO:0007669"/>
    <property type="project" value="InterPro"/>
</dbReference>
<keyword evidence="4" id="KW-0342">GTP-binding</keyword>
<evidence type="ECO:0000259" key="6">
    <source>
        <dbReference type="PROSITE" id="PS51883"/>
    </source>
</evidence>
<organism evidence="7">
    <name type="scientific">Darwinula stevensoni</name>
    <dbReference type="NCBI Taxonomy" id="69355"/>
    <lineage>
        <taxon>Eukaryota</taxon>
        <taxon>Metazoa</taxon>
        <taxon>Ecdysozoa</taxon>
        <taxon>Arthropoda</taxon>
        <taxon>Crustacea</taxon>
        <taxon>Oligostraca</taxon>
        <taxon>Ostracoda</taxon>
        <taxon>Podocopa</taxon>
        <taxon>Podocopida</taxon>
        <taxon>Darwinulocopina</taxon>
        <taxon>Darwinuloidea</taxon>
        <taxon>Darwinulidae</taxon>
        <taxon>Darwinula</taxon>
    </lineage>
</organism>
<dbReference type="GO" id="GO:0005525">
    <property type="term" value="F:GTP binding"/>
    <property type="evidence" value="ECO:0007669"/>
    <property type="project" value="UniProtKB-KW"/>
</dbReference>
<dbReference type="NCBIfam" id="TIGR02729">
    <property type="entry name" value="Obg_CgtA"/>
    <property type="match status" value="1"/>
</dbReference>
<sequence>MLVVEGLVDRREVRVLGGRGGDGCISFLSLFANEKAGPDGGDGGNGGHVVFIASRDVSSLNHISGVLRGKEGEKGSSSDCHGQSASHTFVKVPVGTVVKEKTGQVVGDLEKEGTMYIASRGGSGGKGNHYFVEDTLQVPRFAQCGAEGEIRSLVLELKVIAQVGLVGFPNAGKSSLLRCISRARPKVAPYPFTTLGPHIGVLEFSDYSRITVADLPGLIEGAHKNRGLGHDFLRHVERCHCLLFILDLGCLDPCPLDQLHILKKELQLHDSNLMRKTQIVAANKIDLPGALFCPDILHLHILFPQEEFAELRKELGDDYMLFGVSALEGTNISVLAYLNNRDKTFKSHATINVLLGQGTEDPILFSIELDENKIPDFQDIGIIHIHQMRCISVPNP</sequence>
<dbReference type="PROSITE" id="PS51883">
    <property type="entry name" value="OBG"/>
    <property type="match status" value="1"/>
</dbReference>
<dbReference type="PROSITE" id="PS51710">
    <property type="entry name" value="G_OBG"/>
    <property type="match status" value="1"/>
</dbReference>
<dbReference type="Gene3D" id="3.40.50.300">
    <property type="entry name" value="P-loop containing nucleotide triphosphate hydrolases"/>
    <property type="match status" value="1"/>
</dbReference>
<evidence type="ECO:0008006" key="9">
    <source>
        <dbReference type="Google" id="ProtNLM"/>
    </source>
</evidence>
<comment type="similarity">
    <text evidence="1">Belongs to the TRAFAC class OBG-HflX-like GTPase superfamily. OBG GTPase family.</text>
</comment>
<protein>
    <recommendedName>
        <fullName evidence="9">GTP-binding protein 10</fullName>
    </recommendedName>
</protein>
<keyword evidence="2" id="KW-0690">Ribosome biogenesis</keyword>
<dbReference type="Proteomes" id="UP000677054">
    <property type="component" value="Unassembled WGS sequence"/>
</dbReference>
<dbReference type="InterPro" id="IPR045086">
    <property type="entry name" value="OBG_GTPase"/>
</dbReference>